<proteinExistence type="predicted"/>
<comment type="caution">
    <text evidence="1">The sequence shown here is derived from an EMBL/GenBank/DDBJ whole genome shotgun (WGS) entry which is preliminary data.</text>
</comment>
<reference evidence="1" key="1">
    <citation type="submission" date="2021-06" db="EMBL/GenBank/DDBJ databases">
        <authorList>
            <person name="Kallberg Y."/>
            <person name="Tangrot J."/>
            <person name="Rosling A."/>
        </authorList>
    </citation>
    <scope>NUCLEOTIDE SEQUENCE</scope>
    <source>
        <strain evidence="1">IN212</strain>
    </source>
</reference>
<feature type="non-terminal residue" evidence="1">
    <location>
        <position position="150"/>
    </location>
</feature>
<gene>
    <name evidence="1" type="ORF">RFULGI_LOCUS11178</name>
</gene>
<feature type="non-terminal residue" evidence="1">
    <location>
        <position position="1"/>
    </location>
</feature>
<accession>A0A9N9I1P8</accession>
<dbReference type="AlphaFoldDB" id="A0A9N9I1P8"/>
<sequence>DYNQNVRFTSVQSEKDHLLILLAKYIDNIVMIQNDCAIKSCKDLLWSLISKLLSAFNCLHSETHILFEGVPEISKVDIKRIYFLYETSKLCFKQVLEQDIYKTKPQITSRCCLRNINNYKEERNILSLLFVSKEQLTEAKIVNVLLELEK</sequence>
<organism evidence="1 2">
    <name type="scientific">Racocetra fulgida</name>
    <dbReference type="NCBI Taxonomy" id="60492"/>
    <lineage>
        <taxon>Eukaryota</taxon>
        <taxon>Fungi</taxon>
        <taxon>Fungi incertae sedis</taxon>
        <taxon>Mucoromycota</taxon>
        <taxon>Glomeromycotina</taxon>
        <taxon>Glomeromycetes</taxon>
        <taxon>Diversisporales</taxon>
        <taxon>Gigasporaceae</taxon>
        <taxon>Racocetra</taxon>
    </lineage>
</organism>
<dbReference type="EMBL" id="CAJVPZ010023701">
    <property type="protein sequence ID" value="CAG8716496.1"/>
    <property type="molecule type" value="Genomic_DNA"/>
</dbReference>
<keyword evidence="2" id="KW-1185">Reference proteome</keyword>
<evidence type="ECO:0000313" key="2">
    <source>
        <dbReference type="Proteomes" id="UP000789396"/>
    </source>
</evidence>
<dbReference type="OrthoDB" id="2437108at2759"/>
<protein>
    <submittedName>
        <fullName evidence="1">12319_t:CDS:1</fullName>
    </submittedName>
</protein>
<name>A0A9N9I1P8_9GLOM</name>
<evidence type="ECO:0000313" key="1">
    <source>
        <dbReference type="EMBL" id="CAG8716496.1"/>
    </source>
</evidence>
<dbReference type="Proteomes" id="UP000789396">
    <property type="component" value="Unassembled WGS sequence"/>
</dbReference>